<name>A0A382S3J3_9ZZZZ</name>
<evidence type="ECO:0000313" key="15">
    <source>
        <dbReference type="EMBL" id="SVD04499.1"/>
    </source>
</evidence>
<dbReference type="PANTHER" id="PTHR22888">
    <property type="entry name" value="CYTOCHROME C OXIDASE, SUBUNIT II"/>
    <property type="match status" value="1"/>
</dbReference>
<evidence type="ECO:0000256" key="11">
    <source>
        <dbReference type="ARBA" id="ARBA00031389"/>
    </source>
</evidence>
<dbReference type="Pfam" id="PF00116">
    <property type="entry name" value="COX2"/>
    <property type="match status" value="1"/>
</dbReference>
<dbReference type="GO" id="GO:0004129">
    <property type="term" value="F:cytochrome-c oxidase activity"/>
    <property type="evidence" value="ECO:0007669"/>
    <property type="project" value="UniProtKB-EC"/>
</dbReference>
<keyword evidence="4" id="KW-0813">Transport</keyword>
<evidence type="ECO:0000259" key="14">
    <source>
        <dbReference type="PROSITE" id="PS50999"/>
    </source>
</evidence>
<dbReference type="PRINTS" id="PR01166">
    <property type="entry name" value="CYCOXIDASEII"/>
</dbReference>
<feature type="domain" description="Cytochrome oxidase subunit II transmembrane region profile" evidence="14">
    <location>
        <begin position="29"/>
        <end position="124"/>
    </location>
</feature>
<dbReference type="InterPro" id="IPR008972">
    <property type="entry name" value="Cupredoxin"/>
</dbReference>
<dbReference type="EMBL" id="UINC01126184">
    <property type="protein sequence ID" value="SVD04499.1"/>
    <property type="molecule type" value="Genomic_DNA"/>
</dbReference>
<evidence type="ECO:0000256" key="8">
    <source>
        <dbReference type="ARBA" id="ARBA00022982"/>
    </source>
</evidence>
<evidence type="ECO:0000259" key="13">
    <source>
        <dbReference type="PROSITE" id="PS50857"/>
    </source>
</evidence>
<sequence>MDNGKHVTSITSMLQRGLTFSLFMAFSAAIFAADLDLRPGVTDMSQRIQNLHHTSLLICTVIGVVVFGLMFYSMYAHRRTKNPTPADFHESTMVEVIWTLIPVLILISLAVPATTALIEIEDNSDPDLTVLITGSQWKWHYQYLEADFGFYSNLATSQEQRDNLEPKGINYLLEVDNVLVLPTNKKVRFLTTSDDVIHSWWIPDFAVKQDAV</sequence>
<dbReference type="GO" id="GO:0005507">
    <property type="term" value="F:copper ion binding"/>
    <property type="evidence" value="ECO:0007669"/>
    <property type="project" value="InterPro"/>
</dbReference>
<comment type="similarity">
    <text evidence="2">Belongs to the cytochrome c oxidase subunit 2 family.</text>
</comment>
<dbReference type="InterPro" id="IPR036257">
    <property type="entry name" value="Cyt_c_oxidase_su2_TM_sf"/>
</dbReference>
<dbReference type="SUPFAM" id="SSF49503">
    <property type="entry name" value="Cupredoxins"/>
    <property type="match status" value="1"/>
</dbReference>
<evidence type="ECO:0000256" key="3">
    <source>
        <dbReference type="ARBA" id="ARBA00012949"/>
    </source>
</evidence>
<dbReference type="GO" id="GO:0016020">
    <property type="term" value="C:membrane"/>
    <property type="evidence" value="ECO:0007669"/>
    <property type="project" value="UniProtKB-SubCell"/>
</dbReference>
<evidence type="ECO:0000256" key="9">
    <source>
        <dbReference type="ARBA" id="ARBA00022989"/>
    </source>
</evidence>
<keyword evidence="8" id="KW-0249">Electron transport</keyword>
<dbReference type="GO" id="GO:0042773">
    <property type="term" value="P:ATP synthesis coupled electron transport"/>
    <property type="evidence" value="ECO:0007669"/>
    <property type="project" value="TreeGrafter"/>
</dbReference>
<keyword evidence="7" id="KW-1278">Translocase</keyword>
<keyword evidence="6 12" id="KW-0812">Transmembrane</keyword>
<accession>A0A382S3J3</accession>
<dbReference type="EC" id="7.1.1.9" evidence="3"/>
<dbReference type="Gene3D" id="2.60.40.420">
    <property type="entry name" value="Cupredoxins - blue copper proteins"/>
    <property type="match status" value="1"/>
</dbReference>
<organism evidence="15">
    <name type="scientific">marine metagenome</name>
    <dbReference type="NCBI Taxonomy" id="408172"/>
    <lineage>
        <taxon>unclassified sequences</taxon>
        <taxon>metagenomes</taxon>
        <taxon>ecological metagenomes</taxon>
    </lineage>
</organism>
<evidence type="ECO:0000256" key="1">
    <source>
        <dbReference type="ARBA" id="ARBA00004141"/>
    </source>
</evidence>
<feature type="transmembrane region" description="Helical" evidence="12">
    <location>
        <begin position="96"/>
        <end position="118"/>
    </location>
</feature>
<dbReference type="InterPro" id="IPR045187">
    <property type="entry name" value="CcO_II"/>
</dbReference>
<protein>
    <recommendedName>
        <fullName evidence="3">cytochrome-c oxidase</fullName>
        <ecNumber evidence="3">7.1.1.9</ecNumber>
    </recommendedName>
    <alternativeName>
        <fullName evidence="11">Cytochrome c oxidase polypeptide II</fullName>
    </alternativeName>
</protein>
<dbReference type="AlphaFoldDB" id="A0A382S3J3"/>
<dbReference type="Pfam" id="PF02790">
    <property type="entry name" value="COX2_TM"/>
    <property type="match status" value="1"/>
</dbReference>
<dbReference type="InterPro" id="IPR002429">
    <property type="entry name" value="CcO_II-like_C"/>
</dbReference>
<dbReference type="InterPro" id="IPR011759">
    <property type="entry name" value="Cyt_c_oxidase_su2_TM_dom"/>
</dbReference>
<evidence type="ECO:0000256" key="5">
    <source>
        <dbReference type="ARBA" id="ARBA00022660"/>
    </source>
</evidence>
<dbReference type="PANTHER" id="PTHR22888:SF9">
    <property type="entry name" value="CYTOCHROME C OXIDASE SUBUNIT 2"/>
    <property type="match status" value="1"/>
</dbReference>
<dbReference type="Gene3D" id="1.10.287.90">
    <property type="match status" value="1"/>
</dbReference>
<feature type="transmembrane region" description="Helical" evidence="12">
    <location>
        <begin position="56"/>
        <end position="76"/>
    </location>
</feature>
<feature type="non-terminal residue" evidence="15">
    <location>
        <position position="212"/>
    </location>
</feature>
<evidence type="ECO:0000256" key="10">
    <source>
        <dbReference type="ARBA" id="ARBA00023136"/>
    </source>
</evidence>
<reference evidence="15" key="1">
    <citation type="submission" date="2018-05" db="EMBL/GenBank/DDBJ databases">
        <authorList>
            <person name="Lanie J.A."/>
            <person name="Ng W.-L."/>
            <person name="Kazmierczak K.M."/>
            <person name="Andrzejewski T.M."/>
            <person name="Davidsen T.M."/>
            <person name="Wayne K.J."/>
            <person name="Tettelin H."/>
            <person name="Glass J.I."/>
            <person name="Rusch D."/>
            <person name="Podicherti R."/>
            <person name="Tsui H.-C.T."/>
            <person name="Winkler M.E."/>
        </authorList>
    </citation>
    <scope>NUCLEOTIDE SEQUENCE</scope>
</reference>
<dbReference type="PROSITE" id="PS50999">
    <property type="entry name" value="COX2_TM"/>
    <property type="match status" value="1"/>
</dbReference>
<feature type="transmembrane region" description="Helical" evidence="12">
    <location>
        <begin position="17"/>
        <end position="35"/>
    </location>
</feature>
<keyword evidence="10 12" id="KW-0472">Membrane</keyword>
<dbReference type="SUPFAM" id="SSF81464">
    <property type="entry name" value="Cytochrome c oxidase subunit II-like, transmembrane region"/>
    <property type="match status" value="1"/>
</dbReference>
<evidence type="ECO:0000256" key="2">
    <source>
        <dbReference type="ARBA" id="ARBA00007866"/>
    </source>
</evidence>
<evidence type="ECO:0000256" key="4">
    <source>
        <dbReference type="ARBA" id="ARBA00022448"/>
    </source>
</evidence>
<keyword evidence="9 12" id="KW-1133">Transmembrane helix</keyword>
<evidence type="ECO:0000256" key="12">
    <source>
        <dbReference type="SAM" id="Phobius"/>
    </source>
</evidence>
<feature type="domain" description="Cytochrome oxidase subunit II copper A binding" evidence="13">
    <location>
        <begin position="125"/>
        <end position="212"/>
    </location>
</feature>
<comment type="subcellular location">
    <subcellularLocation>
        <location evidence="1">Membrane</location>
        <topology evidence="1">Multi-pass membrane protein</topology>
    </subcellularLocation>
</comment>
<evidence type="ECO:0000256" key="7">
    <source>
        <dbReference type="ARBA" id="ARBA00022967"/>
    </source>
</evidence>
<proteinExistence type="inferred from homology"/>
<keyword evidence="5" id="KW-0679">Respiratory chain</keyword>
<gene>
    <name evidence="15" type="ORF">METZ01_LOCUS357353</name>
</gene>
<evidence type="ECO:0000256" key="6">
    <source>
        <dbReference type="ARBA" id="ARBA00022692"/>
    </source>
</evidence>
<dbReference type="PROSITE" id="PS50857">
    <property type="entry name" value="COX2_CUA"/>
    <property type="match status" value="1"/>
</dbReference>